<dbReference type="Proteomes" id="UP000218437">
    <property type="component" value="Chromosome"/>
</dbReference>
<dbReference type="EMBL" id="CP023422">
    <property type="protein sequence ID" value="ATD61916.1"/>
    <property type="molecule type" value="Genomic_DNA"/>
</dbReference>
<sequence length="178" mass="20216">MGYKVVGTNKDDFSRRMLKRQDISPSEYELVPRWKKTGIAVRKSKGWNRRVINEKTVPRLDADANVTTFIQQAYDTCSTDVQGEGITFHVIDKATKKSVDGNTHMKNIRAKPENEREPTDMDGLVEFLDNLGLGEVSLGELGELHGVLQDLVGKELDALLVKYAKKMRRRRRHEDSSA</sequence>
<evidence type="ECO:0000313" key="2">
    <source>
        <dbReference type="Proteomes" id="UP000218437"/>
    </source>
</evidence>
<reference evidence="1 2" key="1">
    <citation type="submission" date="2017-09" db="EMBL/GenBank/DDBJ databases">
        <title>Complete genome sequence of Janthinobacterium svalbardensis PAMC 27463.</title>
        <authorList>
            <person name="Cho Y.-J."/>
            <person name="Cho A."/>
            <person name="Kim O.-S."/>
            <person name="Lee J.-I."/>
        </authorList>
    </citation>
    <scope>NUCLEOTIDE SEQUENCE [LARGE SCALE GENOMIC DNA]</scope>
    <source>
        <strain evidence="1 2">PAMC 27463</strain>
    </source>
</reference>
<dbReference type="KEGG" id="jsv:CNX70_18415"/>
<accession>A0A290WZ80</accession>
<protein>
    <submittedName>
        <fullName evidence="1">Uncharacterized protein</fullName>
    </submittedName>
</protein>
<keyword evidence="2" id="KW-1185">Reference proteome</keyword>
<dbReference type="AlphaFoldDB" id="A0A290WZ80"/>
<name>A0A290WZ80_9BURK</name>
<evidence type="ECO:0000313" key="1">
    <source>
        <dbReference type="EMBL" id="ATD61916.1"/>
    </source>
</evidence>
<proteinExistence type="predicted"/>
<organism evidence="1 2">
    <name type="scientific">Janthinobacterium svalbardensis</name>
    <dbReference type="NCBI Taxonomy" id="368607"/>
    <lineage>
        <taxon>Bacteria</taxon>
        <taxon>Pseudomonadati</taxon>
        <taxon>Pseudomonadota</taxon>
        <taxon>Betaproteobacteria</taxon>
        <taxon>Burkholderiales</taxon>
        <taxon>Oxalobacteraceae</taxon>
        <taxon>Janthinobacterium</taxon>
    </lineage>
</organism>
<gene>
    <name evidence="1" type="ORF">CNX70_18415</name>
</gene>